<reference evidence="1 2" key="1">
    <citation type="submission" date="2016-12" db="EMBL/GenBank/DDBJ databases">
        <authorList>
            <person name="Song W.-J."/>
            <person name="Kurnit D.M."/>
        </authorList>
    </citation>
    <scope>NUCLEOTIDE SEQUENCE [LARGE SCALE GENOMIC DNA]</scope>
    <source>
        <strain evidence="1 2">ATCC 43942</strain>
    </source>
</reference>
<dbReference type="EMBL" id="CP018835">
    <property type="protein sequence ID" value="ASA55520.1"/>
    <property type="molecule type" value="Genomic_DNA"/>
</dbReference>
<name>A0A1Z2SEB3_VIBGA</name>
<dbReference type="Proteomes" id="UP000196708">
    <property type="component" value="Chromosome 1"/>
</dbReference>
<gene>
    <name evidence="1" type="ORF">BSQ33_07265</name>
</gene>
<evidence type="ECO:0000313" key="2">
    <source>
        <dbReference type="Proteomes" id="UP000196708"/>
    </source>
</evidence>
<sequence>MDLLLVVVTPLTIFINSESFLGAVPEESYKNRAFVSSGTIYVGLIKPSETTPTVLDGDWIIVQRTKVQPQPQILGAKLYTNFTPKQIN</sequence>
<accession>A0A1Z2SEB3</accession>
<organism evidence="1 2">
    <name type="scientific">Vibrio gazogenes</name>
    <dbReference type="NCBI Taxonomy" id="687"/>
    <lineage>
        <taxon>Bacteria</taxon>
        <taxon>Pseudomonadati</taxon>
        <taxon>Pseudomonadota</taxon>
        <taxon>Gammaproteobacteria</taxon>
        <taxon>Vibrionales</taxon>
        <taxon>Vibrionaceae</taxon>
        <taxon>Vibrio</taxon>
    </lineage>
</organism>
<dbReference type="KEGG" id="vga:BSQ33_07265"/>
<evidence type="ECO:0000313" key="1">
    <source>
        <dbReference type="EMBL" id="ASA55520.1"/>
    </source>
</evidence>
<protein>
    <submittedName>
        <fullName evidence="1">Uncharacterized protein</fullName>
    </submittedName>
</protein>
<dbReference type="AlphaFoldDB" id="A0A1Z2SEB3"/>
<proteinExistence type="predicted"/>